<evidence type="ECO:0000313" key="3">
    <source>
        <dbReference type="EMBL" id="RPB20674.1"/>
    </source>
</evidence>
<feature type="coiled-coil region" evidence="1">
    <location>
        <begin position="172"/>
        <end position="206"/>
    </location>
</feature>
<feature type="compositionally biased region" description="Pro residues" evidence="2">
    <location>
        <begin position="145"/>
        <end position="157"/>
    </location>
</feature>
<feature type="region of interest" description="Disordered" evidence="2">
    <location>
        <begin position="68"/>
        <end position="89"/>
    </location>
</feature>
<organism evidence="3 4">
    <name type="scientific">Terfezia boudieri ATCC MYA-4762</name>
    <dbReference type="NCBI Taxonomy" id="1051890"/>
    <lineage>
        <taxon>Eukaryota</taxon>
        <taxon>Fungi</taxon>
        <taxon>Dikarya</taxon>
        <taxon>Ascomycota</taxon>
        <taxon>Pezizomycotina</taxon>
        <taxon>Pezizomycetes</taxon>
        <taxon>Pezizales</taxon>
        <taxon>Pezizaceae</taxon>
        <taxon>Terfezia</taxon>
    </lineage>
</organism>
<reference evidence="3 4" key="1">
    <citation type="journal article" date="2018" name="Nat. Ecol. Evol.">
        <title>Pezizomycetes genomes reveal the molecular basis of ectomycorrhizal truffle lifestyle.</title>
        <authorList>
            <person name="Murat C."/>
            <person name="Payen T."/>
            <person name="Noel B."/>
            <person name="Kuo A."/>
            <person name="Morin E."/>
            <person name="Chen J."/>
            <person name="Kohler A."/>
            <person name="Krizsan K."/>
            <person name="Balestrini R."/>
            <person name="Da Silva C."/>
            <person name="Montanini B."/>
            <person name="Hainaut M."/>
            <person name="Levati E."/>
            <person name="Barry K.W."/>
            <person name="Belfiori B."/>
            <person name="Cichocki N."/>
            <person name="Clum A."/>
            <person name="Dockter R.B."/>
            <person name="Fauchery L."/>
            <person name="Guy J."/>
            <person name="Iotti M."/>
            <person name="Le Tacon F."/>
            <person name="Lindquist E.A."/>
            <person name="Lipzen A."/>
            <person name="Malagnac F."/>
            <person name="Mello A."/>
            <person name="Molinier V."/>
            <person name="Miyauchi S."/>
            <person name="Poulain J."/>
            <person name="Riccioni C."/>
            <person name="Rubini A."/>
            <person name="Sitrit Y."/>
            <person name="Splivallo R."/>
            <person name="Traeger S."/>
            <person name="Wang M."/>
            <person name="Zifcakova L."/>
            <person name="Wipf D."/>
            <person name="Zambonelli A."/>
            <person name="Paolocci F."/>
            <person name="Nowrousian M."/>
            <person name="Ottonello S."/>
            <person name="Baldrian P."/>
            <person name="Spatafora J.W."/>
            <person name="Henrissat B."/>
            <person name="Nagy L.G."/>
            <person name="Aury J.M."/>
            <person name="Wincker P."/>
            <person name="Grigoriev I.V."/>
            <person name="Bonfante P."/>
            <person name="Martin F.M."/>
        </authorList>
    </citation>
    <scope>NUCLEOTIDE SEQUENCE [LARGE SCALE GENOMIC DNA]</scope>
    <source>
        <strain evidence="3 4">ATCC MYA-4762</strain>
    </source>
</reference>
<accession>A0A3N4LCS0</accession>
<name>A0A3N4LCS0_9PEZI</name>
<dbReference type="AlphaFoldDB" id="A0A3N4LCS0"/>
<dbReference type="EMBL" id="ML121568">
    <property type="protein sequence ID" value="RPB20674.1"/>
    <property type="molecule type" value="Genomic_DNA"/>
</dbReference>
<evidence type="ECO:0000313" key="4">
    <source>
        <dbReference type="Proteomes" id="UP000267821"/>
    </source>
</evidence>
<feature type="region of interest" description="Disordered" evidence="2">
    <location>
        <begin position="139"/>
        <end position="166"/>
    </location>
</feature>
<gene>
    <name evidence="3" type="ORF">L211DRAFT_870422</name>
</gene>
<dbReference type="Proteomes" id="UP000267821">
    <property type="component" value="Unassembled WGS sequence"/>
</dbReference>
<dbReference type="InParanoid" id="A0A3N4LCS0"/>
<protein>
    <submittedName>
        <fullName evidence="3">Uncharacterized protein</fullName>
    </submittedName>
</protein>
<keyword evidence="1" id="KW-0175">Coiled coil</keyword>
<sequence length="335" mass="38865">MSHLFLLTKRRKRTVAAIRSDLKFPERADTDAAHLTNRQIRGICLGGCCPPIPHDGLYCPSLSSAEHTQAPTTPATATNPAKMASDGKPKGQDSWCGFYVTVLSPFYSRYCERFLNWVGGLISKKWNLTATTAEPPHSPLLAIPLSPPPPSSPPTPSIPKAHQAPSHTREALLQLQRETEILKELLAEARREGQRMKNQADIWQLQLQVTQLEVEVAFLGWNCILVGGEKQKREKEGEKLEEKERDMRVKEHEEGVKEYVARTNERVKEYEARKNERVKEYEEKRKERVKEYEEKRKERVEEYEAKRKERVTEYQARMKERVKEYEARMRKRVEE</sequence>
<proteinExistence type="predicted"/>
<feature type="coiled-coil region" evidence="1">
    <location>
        <begin position="233"/>
        <end position="335"/>
    </location>
</feature>
<keyword evidence="4" id="KW-1185">Reference proteome</keyword>
<evidence type="ECO:0000256" key="1">
    <source>
        <dbReference type="SAM" id="Coils"/>
    </source>
</evidence>
<feature type="compositionally biased region" description="Low complexity" evidence="2">
    <location>
        <begin position="70"/>
        <end position="81"/>
    </location>
</feature>
<evidence type="ECO:0000256" key="2">
    <source>
        <dbReference type="SAM" id="MobiDB-lite"/>
    </source>
</evidence>